<reference evidence="1 2" key="1">
    <citation type="submission" date="2018-11" db="EMBL/GenBank/DDBJ databases">
        <authorList>
            <consortium name="Pathogen Informatics"/>
        </authorList>
    </citation>
    <scope>NUCLEOTIDE SEQUENCE [LARGE SCALE GENOMIC DNA]</scope>
</reference>
<organism evidence="1 2">
    <name type="scientific">Strongylus vulgaris</name>
    <name type="common">Blood worm</name>
    <dbReference type="NCBI Taxonomy" id="40348"/>
    <lineage>
        <taxon>Eukaryota</taxon>
        <taxon>Metazoa</taxon>
        <taxon>Ecdysozoa</taxon>
        <taxon>Nematoda</taxon>
        <taxon>Chromadorea</taxon>
        <taxon>Rhabditida</taxon>
        <taxon>Rhabditina</taxon>
        <taxon>Rhabditomorpha</taxon>
        <taxon>Strongyloidea</taxon>
        <taxon>Strongylidae</taxon>
        <taxon>Strongylus</taxon>
    </lineage>
</organism>
<dbReference type="AlphaFoldDB" id="A0A3P7IKB1"/>
<gene>
    <name evidence="1" type="ORF">SVUK_LOCUS8629</name>
</gene>
<evidence type="ECO:0000313" key="1">
    <source>
        <dbReference type="EMBL" id="VDM73631.1"/>
    </source>
</evidence>
<sequence length="59" mass="6607">MRLRVREVRPCKARSAGVLAEVSKILPIALLIKCATSISRSDVFQFVRSRPKRGPVSQK</sequence>
<protein>
    <submittedName>
        <fullName evidence="1">Uncharacterized protein</fullName>
    </submittedName>
</protein>
<keyword evidence="2" id="KW-1185">Reference proteome</keyword>
<dbReference type="EMBL" id="UYYB01031691">
    <property type="protein sequence ID" value="VDM73631.1"/>
    <property type="molecule type" value="Genomic_DNA"/>
</dbReference>
<dbReference type="Proteomes" id="UP000270094">
    <property type="component" value="Unassembled WGS sequence"/>
</dbReference>
<name>A0A3P7IKB1_STRVU</name>
<accession>A0A3P7IKB1</accession>
<evidence type="ECO:0000313" key="2">
    <source>
        <dbReference type="Proteomes" id="UP000270094"/>
    </source>
</evidence>
<proteinExistence type="predicted"/>